<dbReference type="EMBL" id="FUYX01000005">
    <property type="protein sequence ID" value="SKB76112.1"/>
    <property type="molecule type" value="Genomic_DNA"/>
</dbReference>
<dbReference type="InterPro" id="IPR000792">
    <property type="entry name" value="Tscrpt_reg_LuxR_C"/>
</dbReference>
<dbReference type="RefSeq" id="WP_079591463.1">
    <property type="nucleotide sequence ID" value="NZ_FUYX01000005.1"/>
</dbReference>
<dbReference type="GO" id="GO:0000160">
    <property type="term" value="P:phosphorelay signal transduction system"/>
    <property type="evidence" value="ECO:0007669"/>
    <property type="project" value="InterPro"/>
</dbReference>
<dbReference type="Gene3D" id="3.40.50.2300">
    <property type="match status" value="1"/>
</dbReference>
<protein>
    <submittedName>
        <fullName evidence="7">Two component transcriptional regulator, LuxR family</fullName>
    </submittedName>
</protein>
<evidence type="ECO:0000313" key="8">
    <source>
        <dbReference type="Proteomes" id="UP000190130"/>
    </source>
</evidence>
<dbReference type="Pfam" id="PF00196">
    <property type="entry name" value="GerE"/>
    <property type="match status" value="1"/>
</dbReference>
<dbReference type="PROSITE" id="PS50043">
    <property type="entry name" value="HTH_LUXR_2"/>
    <property type="match status" value="1"/>
</dbReference>
<feature type="modified residue" description="4-aspartylphosphate" evidence="4">
    <location>
        <position position="56"/>
    </location>
</feature>
<dbReference type="InterPro" id="IPR001789">
    <property type="entry name" value="Sig_transdc_resp-reg_receiver"/>
</dbReference>
<dbReference type="InterPro" id="IPR016032">
    <property type="entry name" value="Sig_transdc_resp-reg_C-effctor"/>
</dbReference>
<dbReference type="InterPro" id="IPR036388">
    <property type="entry name" value="WH-like_DNA-bd_sf"/>
</dbReference>
<dbReference type="PANTHER" id="PTHR44688:SF16">
    <property type="entry name" value="DNA-BINDING TRANSCRIPTIONAL ACTIVATOR DEVR_DOSR"/>
    <property type="match status" value="1"/>
</dbReference>
<dbReference type="InterPro" id="IPR011006">
    <property type="entry name" value="CheY-like_superfamily"/>
</dbReference>
<dbReference type="AlphaFoldDB" id="A0A1T5DWD3"/>
<dbReference type="Gene3D" id="1.10.10.10">
    <property type="entry name" value="Winged helix-like DNA-binding domain superfamily/Winged helix DNA-binding domain"/>
    <property type="match status" value="1"/>
</dbReference>
<dbReference type="CDD" id="cd06170">
    <property type="entry name" value="LuxR_C_like"/>
    <property type="match status" value="1"/>
</dbReference>
<dbReference type="PANTHER" id="PTHR44688">
    <property type="entry name" value="DNA-BINDING TRANSCRIPTIONAL ACTIVATOR DEVR_DOSR"/>
    <property type="match status" value="1"/>
</dbReference>
<keyword evidence="1" id="KW-0805">Transcription regulation</keyword>
<keyword evidence="4" id="KW-0597">Phosphoprotein</keyword>
<evidence type="ECO:0000256" key="4">
    <source>
        <dbReference type="PROSITE-ProRule" id="PRU00169"/>
    </source>
</evidence>
<keyword evidence="3" id="KW-0804">Transcription</keyword>
<dbReference type="SMART" id="SM00448">
    <property type="entry name" value="REC"/>
    <property type="match status" value="1"/>
</dbReference>
<dbReference type="Proteomes" id="UP000190130">
    <property type="component" value="Unassembled WGS sequence"/>
</dbReference>
<dbReference type="SUPFAM" id="SSF52172">
    <property type="entry name" value="CheY-like"/>
    <property type="match status" value="1"/>
</dbReference>
<dbReference type="GO" id="GO:0003677">
    <property type="term" value="F:DNA binding"/>
    <property type="evidence" value="ECO:0007669"/>
    <property type="project" value="UniProtKB-KW"/>
</dbReference>
<reference evidence="7 8" key="1">
    <citation type="submission" date="2017-02" db="EMBL/GenBank/DDBJ databases">
        <authorList>
            <person name="Peterson S.W."/>
        </authorList>
    </citation>
    <scope>NUCLEOTIDE SEQUENCE [LARGE SCALE GENOMIC DNA]</scope>
    <source>
        <strain evidence="7 8">DSM 9653</strain>
    </source>
</reference>
<dbReference type="OrthoDB" id="9782655at2"/>
<dbReference type="SMART" id="SM00421">
    <property type="entry name" value="HTH_LUXR"/>
    <property type="match status" value="1"/>
</dbReference>
<dbReference type="PRINTS" id="PR00038">
    <property type="entry name" value="HTHLUXR"/>
</dbReference>
<dbReference type="Pfam" id="PF00072">
    <property type="entry name" value="Response_reg"/>
    <property type="match status" value="1"/>
</dbReference>
<keyword evidence="2" id="KW-0238">DNA-binding</keyword>
<proteinExistence type="predicted"/>
<dbReference type="GO" id="GO:0006355">
    <property type="term" value="P:regulation of DNA-templated transcription"/>
    <property type="evidence" value="ECO:0007669"/>
    <property type="project" value="InterPro"/>
</dbReference>
<evidence type="ECO:0000313" key="7">
    <source>
        <dbReference type="EMBL" id="SKB76112.1"/>
    </source>
</evidence>
<evidence type="ECO:0000259" key="6">
    <source>
        <dbReference type="PROSITE" id="PS50110"/>
    </source>
</evidence>
<gene>
    <name evidence="7" type="ORF">SAMN05660750_02162</name>
</gene>
<feature type="domain" description="Response regulatory" evidence="6">
    <location>
        <begin position="7"/>
        <end position="121"/>
    </location>
</feature>
<feature type="domain" description="HTH luxR-type" evidence="5">
    <location>
        <begin position="137"/>
        <end position="201"/>
    </location>
</feature>
<dbReference type="SUPFAM" id="SSF46894">
    <property type="entry name" value="C-terminal effector domain of the bipartite response regulators"/>
    <property type="match status" value="1"/>
</dbReference>
<evidence type="ECO:0000256" key="2">
    <source>
        <dbReference type="ARBA" id="ARBA00023125"/>
    </source>
</evidence>
<accession>A0A1T5DWD3</accession>
<evidence type="ECO:0000259" key="5">
    <source>
        <dbReference type="PROSITE" id="PS50043"/>
    </source>
</evidence>
<sequence length="201" mass="21760">MKPAPRIVYLIDDDADVRDALVLLLRTMGFAPRPFAGVQAFLERPDPRQDGCLVVDIRMPGTSGLQLLERMAKEAGGMPTVMITGHGDVAACRRAFKAGAVDFLTKPIDEQVLLEAVEAAFAALDARNRTEAARAGRDALRAKLTQREREILDLVAAGLSTKEIARALDVSPRTVETHRANIAEKLGANSVAEMVRFALEG</sequence>
<organism evidence="7 8">
    <name type="scientific">Bosea thiooxidans</name>
    <dbReference type="NCBI Taxonomy" id="53254"/>
    <lineage>
        <taxon>Bacteria</taxon>
        <taxon>Pseudomonadati</taxon>
        <taxon>Pseudomonadota</taxon>
        <taxon>Alphaproteobacteria</taxon>
        <taxon>Hyphomicrobiales</taxon>
        <taxon>Boseaceae</taxon>
        <taxon>Bosea</taxon>
    </lineage>
</organism>
<dbReference type="PROSITE" id="PS50110">
    <property type="entry name" value="RESPONSE_REGULATORY"/>
    <property type="match status" value="1"/>
</dbReference>
<evidence type="ECO:0000256" key="1">
    <source>
        <dbReference type="ARBA" id="ARBA00023015"/>
    </source>
</evidence>
<name>A0A1T5DWD3_9HYPH</name>
<dbReference type="PROSITE" id="PS00622">
    <property type="entry name" value="HTH_LUXR_1"/>
    <property type="match status" value="1"/>
</dbReference>
<evidence type="ECO:0000256" key="3">
    <source>
        <dbReference type="ARBA" id="ARBA00023163"/>
    </source>
</evidence>